<name>A0ABR8ECE6_9CYAN</name>
<comment type="caution">
    <text evidence="1">The sequence shown here is derived from an EMBL/GenBank/DDBJ whole genome shotgun (WGS) entry which is preliminary data.</text>
</comment>
<evidence type="ECO:0000313" key="2">
    <source>
        <dbReference type="Proteomes" id="UP000641954"/>
    </source>
</evidence>
<dbReference type="EMBL" id="JACJSK010000013">
    <property type="protein sequence ID" value="MBD2544524.1"/>
    <property type="molecule type" value="Genomic_DNA"/>
</dbReference>
<keyword evidence="2" id="KW-1185">Reference proteome</keyword>
<evidence type="ECO:0000313" key="1">
    <source>
        <dbReference type="EMBL" id="MBD2544524.1"/>
    </source>
</evidence>
<dbReference type="SUPFAM" id="SSF52540">
    <property type="entry name" value="P-loop containing nucleoside triphosphate hydrolases"/>
    <property type="match status" value="1"/>
</dbReference>
<gene>
    <name evidence="1" type="ORF">H6G72_11870</name>
</gene>
<sequence length="248" mass="28771">MGVVYIGDRAVGKTHLAVELTNPQGCHVQANLLNQTYENLKALLLDEDGKAKATGSTAIRPLTVEVKLRSGRTQIPVEWIDYPGEMFHPSWQSQYPQEWQSFLEQVRQSEGILLIMPPYREIVAPGNNPDEFITQEQWRHRFQRWVDFFTHDCPQARQVVICLNKADLIVQNLAQEAGKMAYDPDGRGIDWFNVHNYIVNYYFRPITSQLEQINKNRPGLSVRCFITSIYNRTLLELPWIYLANYLDD</sequence>
<protein>
    <submittedName>
        <fullName evidence="1">Uncharacterized protein</fullName>
    </submittedName>
</protein>
<dbReference type="RefSeq" id="WP_190878431.1">
    <property type="nucleotide sequence ID" value="NZ_JACJSK010000013.1"/>
</dbReference>
<proteinExistence type="predicted"/>
<dbReference type="Proteomes" id="UP000641954">
    <property type="component" value="Unassembled WGS sequence"/>
</dbReference>
<dbReference type="InterPro" id="IPR027417">
    <property type="entry name" value="P-loop_NTPase"/>
</dbReference>
<dbReference type="Gene3D" id="3.40.50.300">
    <property type="entry name" value="P-loop containing nucleotide triphosphate hydrolases"/>
    <property type="match status" value="1"/>
</dbReference>
<organism evidence="1 2">
    <name type="scientific">Planktothricoides raciborskii FACHB-1370</name>
    <dbReference type="NCBI Taxonomy" id="2949576"/>
    <lineage>
        <taxon>Bacteria</taxon>
        <taxon>Bacillati</taxon>
        <taxon>Cyanobacteriota</taxon>
        <taxon>Cyanophyceae</taxon>
        <taxon>Oscillatoriophycideae</taxon>
        <taxon>Oscillatoriales</taxon>
        <taxon>Oscillatoriaceae</taxon>
        <taxon>Planktothricoides</taxon>
    </lineage>
</organism>
<accession>A0ABR8ECE6</accession>
<reference evidence="1 2" key="1">
    <citation type="journal article" date="2020" name="ISME J.">
        <title>Comparative genomics reveals insights into cyanobacterial evolution and habitat adaptation.</title>
        <authorList>
            <person name="Chen M.Y."/>
            <person name="Teng W.K."/>
            <person name="Zhao L."/>
            <person name="Hu C.X."/>
            <person name="Zhou Y.K."/>
            <person name="Han B.P."/>
            <person name="Song L.R."/>
            <person name="Shu W.S."/>
        </authorList>
    </citation>
    <scope>NUCLEOTIDE SEQUENCE [LARGE SCALE GENOMIC DNA]</scope>
    <source>
        <strain evidence="1 2">FACHB-1370</strain>
    </source>
</reference>